<dbReference type="InterPro" id="IPR052986">
    <property type="entry name" value="VLIG_GTPase"/>
</dbReference>
<organism evidence="3 4">
    <name type="scientific">Danionella cerebrum</name>
    <dbReference type="NCBI Taxonomy" id="2873325"/>
    <lineage>
        <taxon>Eukaryota</taxon>
        <taxon>Metazoa</taxon>
        <taxon>Chordata</taxon>
        <taxon>Craniata</taxon>
        <taxon>Vertebrata</taxon>
        <taxon>Euteleostomi</taxon>
        <taxon>Actinopterygii</taxon>
        <taxon>Neopterygii</taxon>
        <taxon>Teleostei</taxon>
        <taxon>Ostariophysi</taxon>
        <taxon>Cypriniformes</taxon>
        <taxon>Danionidae</taxon>
        <taxon>Danioninae</taxon>
        <taxon>Danionella</taxon>
    </lineage>
</organism>
<dbReference type="Gene3D" id="2.60.40.10">
    <property type="entry name" value="Immunoglobulins"/>
    <property type="match status" value="2"/>
</dbReference>
<dbReference type="Pfam" id="PF00041">
    <property type="entry name" value="fn3"/>
    <property type="match status" value="2"/>
</dbReference>
<dbReference type="Pfam" id="PF25496">
    <property type="entry name" value="URGCP"/>
    <property type="match status" value="1"/>
</dbReference>
<name>A0A553QN41_9TELE</name>
<dbReference type="SMART" id="SM00060">
    <property type="entry name" value="FN3"/>
    <property type="match status" value="2"/>
</dbReference>
<dbReference type="PANTHER" id="PTHR14819:SF9">
    <property type="entry name" value="UP-REGULATOR OF CELL PROLIFERATION-LIKE"/>
    <property type="match status" value="1"/>
</dbReference>
<evidence type="ECO:0000259" key="2">
    <source>
        <dbReference type="PROSITE" id="PS50853"/>
    </source>
</evidence>
<feature type="domain" description="Fibronectin type-III" evidence="2">
    <location>
        <begin position="135"/>
        <end position="223"/>
    </location>
</feature>
<dbReference type="PANTHER" id="PTHR14819">
    <property type="entry name" value="GTP-BINDING"/>
    <property type="match status" value="1"/>
</dbReference>
<feature type="region of interest" description="Disordered" evidence="1">
    <location>
        <begin position="1"/>
        <end position="45"/>
    </location>
</feature>
<dbReference type="PROSITE" id="PS50853">
    <property type="entry name" value="FN3"/>
    <property type="match status" value="2"/>
</dbReference>
<dbReference type="InterPro" id="IPR013783">
    <property type="entry name" value="Ig-like_fold"/>
</dbReference>
<dbReference type="InterPro" id="IPR003961">
    <property type="entry name" value="FN3_dom"/>
</dbReference>
<sequence>MYHSEEGGSEDGCQYTEESLQTSPSGPQPLESCQKEDLPNTEDVPAPIGFSVQYIGTSSVTFAWESPDNISTFEMTHTNTNAATSCTNYITAKTQATEVEDLLPGTKYTFSLVSISDNGKRSVGAKVTACTRPLPPENFKAERVGNTSVSLIWDRPGYEEATFDIVCHQNGRNLQKEKTESSKFVFSGLSPGNMYAFHIAKVVPNGGRSKEAITHVQTKTNLQSFLDDLGLEQYFPNKLTLRDVLQVDLRSVTDETAQSLSSLPWLFLKKLMMVNVTARSVKYSPEMNPQEMDDLSCLDLYSDPFNDQNNVNPLDIVTALFHCSDSFLQQEMVSKMSMCQFSVPFLLPNSDGQQCMFMLWAMRDIVKKFRPHSLSDHRGFIEERIVHSKLPLISFVRFGDCSLSKSQILNKLLSNPQQYHDTFVHHDMDCGDISRKISNGLVEMSWYLPCGSSNIDVFPEPVAVANLRGDIKNFETQYSFLCQISSAVIVFFDSLDTNYKLLTNQHANAQLFLVGNSQSKSFDLQHLKKLANEMELKNSNIILKGKQNDAIFVKSLHSTINNIIKSCSSKACLEAMDTIAHELGIQVDEDFPECQKAKENANTLTVNIKNTLQFKKEQLPLQGKIWKDLAKLEKEECRLRKAGDQNIEMYKSDLQMKKKRSQETAA</sequence>
<reference evidence="3 4" key="1">
    <citation type="journal article" date="2019" name="Sci. Data">
        <title>Hybrid genome assembly and annotation of Danionella translucida.</title>
        <authorList>
            <person name="Kadobianskyi M."/>
            <person name="Schulze L."/>
            <person name="Schuelke M."/>
            <person name="Judkewitz B."/>
        </authorList>
    </citation>
    <scope>NUCLEOTIDE SEQUENCE [LARGE SCALE GENOMIC DNA]</scope>
    <source>
        <strain evidence="3 4">Bolton</strain>
    </source>
</reference>
<gene>
    <name evidence="3" type="ORF">DNTS_020351</name>
</gene>
<feature type="domain" description="Fibronectin type-III" evidence="2">
    <location>
        <begin position="46"/>
        <end position="134"/>
    </location>
</feature>
<dbReference type="AlphaFoldDB" id="A0A553QN41"/>
<evidence type="ECO:0000313" key="3">
    <source>
        <dbReference type="EMBL" id="TRY91138.1"/>
    </source>
</evidence>
<dbReference type="SUPFAM" id="SSF49265">
    <property type="entry name" value="Fibronectin type III"/>
    <property type="match status" value="1"/>
</dbReference>
<dbReference type="EMBL" id="SRMA01025777">
    <property type="protein sequence ID" value="TRY91138.1"/>
    <property type="molecule type" value="Genomic_DNA"/>
</dbReference>
<feature type="compositionally biased region" description="Polar residues" evidence="1">
    <location>
        <begin position="16"/>
        <end position="25"/>
    </location>
</feature>
<accession>A0A553QN41</accession>
<proteinExistence type="predicted"/>
<dbReference type="CDD" id="cd00063">
    <property type="entry name" value="FN3"/>
    <property type="match status" value="2"/>
</dbReference>
<evidence type="ECO:0000313" key="4">
    <source>
        <dbReference type="Proteomes" id="UP000316079"/>
    </source>
</evidence>
<evidence type="ECO:0000256" key="1">
    <source>
        <dbReference type="SAM" id="MobiDB-lite"/>
    </source>
</evidence>
<dbReference type="InterPro" id="IPR057365">
    <property type="entry name" value="URGCP"/>
</dbReference>
<dbReference type="STRING" id="623744.A0A553QN41"/>
<dbReference type="OrthoDB" id="1597724at2759"/>
<dbReference type="Proteomes" id="UP000316079">
    <property type="component" value="Unassembled WGS sequence"/>
</dbReference>
<dbReference type="InterPro" id="IPR036116">
    <property type="entry name" value="FN3_sf"/>
</dbReference>
<keyword evidence="4" id="KW-1185">Reference proteome</keyword>
<comment type="caution">
    <text evidence="3">The sequence shown here is derived from an EMBL/GenBank/DDBJ whole genome shotgun (WGS) entry which is preliminary data.</text>
</comment>
<protein>
    <recommendedName>
        <fullName evidence="2">Fibronectin type-III domain-containing protein</fullName>
    </recommendedName>
</protein>